<accession>A0ABV4D1C6</accession>
<name>A0ABV4D1C6_9LACT</name>
<proteinExistence type="predicted"/>
<dbReference type="Pfam" id="PF03864">
    <property type="entry name" value="Phage_cap_E"/>
    <property type="match status" value="1"/>
</dbReference>
<dbReference type="RefSeq" id="WP_369948060.1">
    <property type="nucleotide sequence ID" value="NZ_JBCLSH010000008.1"/>
</dbReference>
<dbReference type="InterPro" id="IPR005564">
    <property type="entry name" value="Major_capsid_GpE"/>
</dbReference>
<protein>
    <submittedName>
        <fullName evidence="1">Major capsid protein</fullName>
    </submittedName>
</protein>
<reference evidence="1 2" key="1">
    <citation type="submission" date="2024-03" db="EMBL/GenBank/DDBJ databases">
        <title>Mouse gut bacterial collection (mGBC) of GemPharmatech.</title>
        <authorList>
            <person name="He Y."/>
            <person name="Dong L."/>
            <person name="Wu D."/>
            <person name="Gao X."/>
            <person name="Lin Z."/>
        </authorList>
    </citation>
    <scope>NUCLEOTIDE SEQUENCE [LARGE SCALE GENOMIC DNA]</scope>
    <source>
        <strain evidence="1 2">61-15</strain>
    </source>
</reference>
<dbReference type="Proteomes" id="UP001565283">
    <property type="component" value="Unassembled WGS sequence"/>
</dbReference>
<keyword evidence="2" id="KW-1185">Reference proteome</keyword>
<evidence type="ECO:0000313" key="1">
    <source>
        <dbReference type="EMBL" id="MEY8443352.1"/>
    </source>
</evidence>
<dbReference type="EMBL" id="JBCLSH010000008">
    <property type="protein sequence ID" value="MEY8443352.1"/>
    <property type="molecule type" value="Genomic_DNA"/>
</dbReference>
<evidence type="ECO:0000313" key="2">
    <source>
        <dbReference type="Proteomes" id="UP001565283"/>
    </source>
</evidence>
<dbReference type="Gene3D" id="3.15.30.10">
    <property type="entry name" value="putative capsid protein of prophage domain like"/>
    <property type="match status" value="1"/>
</dbReference>
<sequence length="335" mass="37417">MATINEIITPQELITFTNDLQTTDYLGDKLFPSVKVPSFTFRDIRTGNRTPVVASVSAFDAEAEIASREGRMTDMELAYIKRKIRLSEENLLMLKAPGFQQQQELAIRNIFNDTEQMINSVKARIEAMRMEVLTKGKITLDENGIKTVVDYQMKKENQKKADWSTDTSDPLVDIMDWVLEADVEPDEMIMNGLTAQKILRNATIQKKFEKSNTMPTLSGLNEYLTAAGLPTITIYNKAYRKQLANGKYEKHRFIADGDIAFVPSGSLGSTVFGMTPEESRLVTDGTLDSQAGNIYTMIYESSLDPIATWTKASATSMPSFVEADNVIQASVTLSK</sequence>
<organism evidence="1 2">
    <name type="scientific">Lactococcus ileimucosae</name>
    <dbReference type="NCBI Taxonomy" id="2941329"/>
    <lineage>
        <taxon>Bacteria</taxon>
        <taxon>Bacillati</taxon>
        <taxon>Bacillota</taxon>
        <taxon>Bacilli</taxon>
        <taxon>Lactobacillales</taxon>
        <taxon>Streptococcaceae</taxon>
        <taxon>Lactococcus</taxon>
    </lineage>
</organism>
<comment type="caution">
    <text evidence="1">The sequence shown here is derived from an EMBL/GenBank/DDBJ whole genome shotgun (WGS) entry which is preliminary data.</text>
</comment>
<gene>
    <name evidence="1" type="ORF">AALA52_03725</name>
</gene>